<dbReference type="InterPro" id="IPR051367">
    <property type="entry name" value="mRNA_TranslReg/HistoneTransl"/>
</dbReference>
<feature type="compositionally biased region" description="Polar residues" evidence="1">
    <location>
        <begin position="397"/>
        <end position="418"/>
    </location>
</feature>
<name>A0A182RJE9_ANOFN</name>
<dbReference type="VEuPathDB" id="VectorBase:AFUN2_003309"/>
<protein>
    <submittedName>
        <fullName evidence="2">Uncharacterized protein</fullName>
    </submittedName>
</protein>
<dbReference type="VEuPathDB" id="VectorBase:AFUN006367"/>
<proteinExistence type="predicted"/>
<feature type="compositionally biased region" description="Low complexity" evidence="1">
    <location>
        <begin position="386"/>
        <end position="396"/>
    </location>
</feature>
<accession>A0A182RJE9</accession>
<dbReference type="Gene3D" id="1.25.40.180">
    <property type="match status" value="1"/>
</dbReference>
<dbReference type="EnsemblMetazoa" id="AFUN006367-RA">
    <property type="protein sequence ID" value="AFUN006367-PA"/>
    <property type="gene ID" value="AFUN006367"/>
</dbReference>
<dbReference type="GO" id="GO:0008494">
    <property type="term" value="F:translation activator activity"/>
    <property type="evidence" value="ECO:0007669"/>
    <property type="project" value="TreeGrafter"/>
</dbReference>
<dbReference type="GO" id="GO:0006446">
    <property type="term" value="P:regulation of translational initiation"/>
    <property type="evidence" value="ECO:0007669"/>
    <property type="project" value="TreeGrafter"/>
</dbReference>
<feature type="compositionally biased region" description="Polar residues" evidence="1">
    <location>
        <begin position="433"/>
        <end position="442"/>
    </location>
</feature>
<sequence>MEQQQKGSGTVGTDQSTPRDQQSLIFDEIKQEIGKIDPYAETIEQTYHLRKFAELFRRRITNDQLLNDLFLDLNEEALANGKFAIQLAIVFASRQLADASIYETKIRNGMIATLQQNFLAIERLKQENVHRFYNSVTLLGEYYNRKRVAFGKRINILGQSLLLLLTSELEQEINKSYREPATYRVDAEFAKLVLAQITLNGEDAKVEHRKEINDLLYTMRKALIVIPNLCARTKSFLLMALDLYHGHLGEGLLEKLYGKYLTEPVTEEQHATDVLNGDVPKVNGTETVQSTHQQPVPDERRKERQTKKAPANDTLGQKAKASKSSTSNRSSSGSKASNQNSTTNDKENKRRSTQTKVVQVQKTSPKTATTGNRSIRLQEDGNIVATITRDTPTTPTKKNPSIAAQPSNTTRSPTSKQKLSPRMEKLATLPKITITSATPSPKRTQDKHAPLSPRAVLGPSIAKQKPHPPPKSPTHSREGQYGTKNIPQVPRARHDRNVRDLPKGIKQEITELGNTIKNPSNETLPPNEHRNGDDFRLIGADQNSRINESPTQNVHQEVASLDWSITPVPEGETVVALTSTEFTKEVVTNREPEGKRVDAGVPTNKPKLKPSYFREENVENLSWDALIPLDDESPQKVNPHTKSFLSFLASE</sequence>
<dbReference type="GO" id="GO:0005829">
    <property type="term" value="C:cytosol"/>
    <property type="evidence" value="ECO:0007669"/>
    <property type="project" value="TreeGrafter"/>
</dbReference>
<dbReference type="PANTHER" id="PTHR23254">
    <property type="entry name" value="EIF4G DOMAIN PROTEIN"/>
    <property type="match status" value="1"/>
</dbReference>
<reference evidence="2" key="1">
    <citation type="submission" date="2020-05" db="UniProtKB">
        <authorList>
            <consortium name="EnsemblMetazoa"/>
        </authorList>
    </citation>
    <scope>IDENTIFICATION</scope>
    <source>
        <strain evidence="2">FUMOZ</strain>
    </source>
</reference>
<dbReference type="AlphaFoldDB" id="A0A182RJE9"/>
<feature type="region of interest" description="Disordered" evidence="1">
    <location>
        <begin position="590"/>
        <end position="609"/>
    </location>
</feature>
<evidence type="ECO:0000256" key="1">
    <source>
        <dbReference type="SAM" id="MobiDB-lite"/>
    </source>
</evidence>
<evidence type="ECO:0000313" key="2">
    <source>
        <dbReference type="EnsemblMetazoa" id="AFUN006367-PA"/>
    </source>
</evidence>
<organism evidence="2">
    <name type="scientific">Anopheles funestus</name>
    <name type="common">African malaria mosquito</name>
    <dbReference type="NCBI Taxonomy" id="62324"/>
    <lineage>
        <taxon>Eukaryota</taxon>
        <taxon>Metazoa</taxon>
        <taxon>Ecdysozoa</taxon>
        <taxon>Arthropoda</taxon>
        <taxon>Hexapoda</taxon>
        <taxon>Insecta</taxon>
        <taxon>Pterygota</taxon>
        <taxon>Neoptera</taxon>
        <taxon>Endopterygota</taxon>
        <taxon>Diptera</taxon>
        <taxon>Nematocera</taxon>
        <taxon>Culicoidea</taxon>
        <taxon>Culicidae</taxon>
        <taxon>Anophelinae</taxon>
        <taxon>Anopheles</taxon>
    </lineage>
</organism>
<dbReference type="PANTHER" id="PTHR23254:SF18">
    <property type="entry name" value="RE28271P"/>
    <property type="match status" value="1"/>
</dbReference>
<feature type="region of interest" description="Disordered" evidence="1">
    <location>
        <begin position="268"/>
        <end position="487"/>
    </location>
</feature>
<dbReference type="STRING" id="62324.A0A182RJE9"/>
<feature type="compositionally biased region" description="Polar residues" evidence="1">
    <location>
        <begin position="354"/>
        <end position="375"/>
    </location>
</feature>
<feature type="compositionally biased region" description="Polar residues" evidence="1">
    <location>
        <begin position="284"/>
        <end position="294"/>
    </location>
</feature>
<feature type="compositionally biased region" description="Low complexity" evidence="1">
    <location>
        <begin position="318"/>
        <end position="341"/>
    </location>
</feature>